<dbReference type="GO" id="GO:0016987">
    <property type="term" value="F:sigma factor activity"/>
    <property type="evidence" value="ECO:0007669"/>
    <property type="project" value="UniProtKB-KW"/>
</dbReference>
<dbReference type="Pfam" id="PF04542">
    <property type="entry name" value="Sigma70_r2"/>
    <property type="match status" value="1"/>
</dbReference>
<dbReference type="Proteomes" id="UP000315364">
    <property type="component" value="Chromosome"/>
</dbReference>
<dbReference type="RefSeq" id="WP_146290936.1">
    <property type="nucleotide sequence ID" value="NZ_CP042304.1"/>
</dbReference>
<dbReference type="InterPro" id="IPR007627">
    <property type="entry name" value="RNA_pol_sigma70_r2"/>
</dbReference>
<dbReference type="InterPro" id="IPR039425">
    <property type="entry name" value="RNA_pol_sigma-70-like"/>
</dbReference>
<dbReference type="Gene3D" id="1.10.1740.10">
    <property type="match status" value="1"/>
</dbReference>
<proteinExistence type="predicted"/>
<keyword evidence="1" id="KW-0805">Transcription regulation</keyword>
<dbReference type="PANTHER" id="PTHR43133:SF8">
    <property type="entry name" value="RNA POLYMERASE SIGMA FACTOR HI_1459-RELATED"/>
    <property type="match status" value="1"/>
</dbReference>
<gene>
    <name evidence="6" type="ORF">FPZ08_16050</name>
</gene>
<dbReference type="GO" id="GO:0003677">
    <property type="term" value="F:DNA binding"/>
    <property type="evidence" value="ECO:0007669"/>
    <property type="project" value="UniProtKB-KW"/>
</dbReference>
<dbReference type="SUPFAM" id="SSF88946">
    <property type="entry name" value="Sigma2 domain of RNA polymerase sigma factors"/>
    <property type="match status" value="1"/>
</dbReference>
<evidence type="ECO:0000256" key="2">
    <source>
        <dbReference type="ARBA" id="ARBA00023082"/>
    </source>
</evidence>
<keyword evidence="4" id="KW-0804">Transcription</keyword>
<evidence type="ECO:0000313" key="6">
    <source>
        <dbReference type="EMBL" id="QDZ12124.1"/>
    </source>
</evidence>
<reference evidence="6 7" key="1">
    <citation type="submission" date="2019-07" db="EMBL/GenBank/DDBJ databases">
        <title>Full genome sequence of Devosia sp. Gsoil 520.</title>
        <authorList>
            <person name="Im W.-T."/>
        </authorList>
    </citation>
    <scope>NUCLEOTIDE SEQUENCE [LARGE SCALE GENOMIC DNA]</scope>
    <source>
        <strain evidence="6 7">Gsoil 520</strain>
    </source>
</reference>
<evidence type="ECO:0000259" key="5">
    <source>
        <dbReference type="Pfam" id="PF04542"/>
    </source>
</evidence>
<evidence type="ECO:0000256" key="4">
    <source>
        <dbReference type="ARBA" id="ARBA00023163"/>
    </source>
</evidence>
<keyword evidence="2" id="KW-0731">Sigma factor</keyword>
<dbReference type="GO" id="GO:0006352">
    <property type="term" value="P:DNA-templated transcription initiation"/>
    <property type="evidence" value="ECO:0007669"/>
    <property type="project" value="InterPro"/>
</dbReference>
<organism evidence="6 7">
    <name type="scientific">Devosia ginsengisoli</name>
    <dbReference type="NCBI Taxonomy" id="400770"/>
    <lineage>
        <taxon>Bacteria</taxon>
        <taxon>Pseudomonadati</taxon>
        <taxon>Pseudomonadota</taxon>
        <taxon>Alphaproteobacteria</taxon>
        <taxon>Hyphomicrobiales</taxon>
        <taxon>Devosiaceae</taxon>
        <taxon>Devosia</taxon>
    </lineage>
</organism>
<protein>
    <submittedName>
        <fullName evidence="6">Sigma-70 family RNA polymerase sigma factor</fullName>
    </submittedName>
</protein>
<accession>A0A5B8LWR1</accession>
<dbReference type="AlphaFoldDB" id="A0A5B8LWR1"/>
<evidence type="ECO:0000313" key="7">
    <source>
        <dbReference type="Proteomes" id="UP000315364"/>
    </source>
</evidence>
<dbReference type="EMBL" id="CP042304">
    <property type="protein sequence ID" value="QDZ12124.1"/>
    <property type="molecule type" value="Genomic_DNA"/>
</dbReference>
<dbReference type="OrthoDB" id="1524900at2"/>
<dbReference type="InterPro" id="IPR013325">
    <property type="entry name" value="RNA_pol_sigma_r2"/>
</dbReference>
<keyword evidence="3" id="KW-0238">DNA-binding</keyword>
<name>A0A5B8LWR1_9HYPH</name>
<keyword evidence="7" id="KW-1185">Reference proteome</keyword>
<feature type="domain" description="RNA polymerase sigma-70 region 2" evidence="5">
    <location>
        <begin position="7"/>
        <end position="68"/>
    </location>
</feature>
<sequence>MRPGLYAQLRAIARRETRDAGAVEDLVQEALLAAVLAGRTDFEAGDTARWLSGTVRNRARMAARGAARRRRRETQWQAQAVPPPVAGESSDIKALLVALPPALRAVAALTLSGHNRREIAFLLDLSDTTLRQRISALRRRVVQAGLAAPADLPGLSLDLAYGRIRDALLPGLLRHGGLFASHDPDGHLFIIARSQKPAARQQAVQTTMEGSS</sequence>
<dbReference type="KEGG" id="dea:FPZ08_16050"/>
<evidence type="ECO:0000256" key="1">
    <source>
        <dbReference type="ARBA" id="ARBA00023015"/>
    </source>
</evidence>
<evidence type="ECO:0000256" key="3">
    <source>
        <dbReference type="ARBA" id="ARBA00023125"/>
    </source>
</evidence>
<dbReference type="PANTHER" id="PTHR43133">
    <property type="entry name" value="RNA POLYMERASE ECF-TYPE SIGMA FACTO"/>
    <property type="match status" value="1"/>
</dbReference>